<dbReference type="Proteomes" id="UP001525961">
    <property type="component" value="Unassembled WGS sequence"/>
</dbReference>
<keyword evidence="2" id="KW-1185">Reference proteome</keyword>
<proteinExistence type="predicted"/>
<name>A0ABT2N7M7_9CYAN</name>
<evidence type="ECO:0000313" key="2">
    <source>
        <dbReference type="Proteomes" id="UP001525961"/>
    </source>
</evidence>
<comment type="caution">
    <text evidence="1">The sequence shown here is derived from an EMBL/GenBank/DDBJ whole genome shotgun (WGS) entry which is preliminary data.</text>
</comment>
<dbReference type="EMBL" id="JAMXFA010000006">
    <property type="protein sequence ID" value="MCT7977286.1"/>
    <property type="molecule type" value="Genomic_DNA"/>
</dbReference>
<evidence type="ECO:0000313" key="1">
    <source>
        <dbReference type="EMBL" id="MCT7977286.1"/>
    </source>
</evidence>
<accession>A0ABT2N7M7</accession>
<reference evidence="1 2" key="1">
    <citation type="journal article" date="2022" name="Front. Microbiol.">
        <title>High genomic differentiation and limited gene flow indicate recent cryptic speciation within the genus Laspinema (cyanobacteria).</title>
        <authorList>
            <person name="Stanojkovic A."/>
            <person name="Skoupy S."/>
            <person name="Skaloud P."/>
            <person name="Dvorak P."/>
        </authorList>
    </citation>
    <scope>NUCLEOTIDE SEQUENCE [LARGE SCALE GENOMIC DNA]</scope>
    <source>
        <strain evidence="1 2">D3b</strain>
    </source>
</reference>
<protein>
    <submittedName>
        <fullName evidence="1">Uncharacterized protein</fullName>
    </submittedName>
</protein>
<sequence length="47" mass="5396">MERNLPQVMQGVVADRLVSLDCFARWTCSAVEVRSLMTRGDRNFSLH</sequence>
<organism evidence="1 2">
    <name type="scientific">Laspinema olomoucense D3b</name>
    <dbReference type="NCBI Taxonomy" id="2953688"/>
    <lineage>
        <taxon>Bacteria</taxon>
        <taxon>Bacillati</taxon>
        <taxon>Cyanobacteriota</taxon>
        <taxon>Cyanophyceae</taxon>
        <taxon>Oscillatoriophycideae</taxon>
        <taxon>Oscillatoriales</taxon>
        <taxon>Laspinemataceae</taxon>
        <taxon>Laspinema</taxon>
        <taxon>Laspinema olomoucense</taxon>
    </lineage>
</organism>
<gene>
    <name evidence="1" type="ORF">NG792_06180</name>
</gene>